<dbReference type="Gene3D" id="1.25.40.10">
    <property type="entry name" value="Tetratricopeptide repeat domain"/>
    <property type="match status" value="1"/>
</dbReference>
<accession>A0A2S3WUT1</accession>
<dbReference type="EMBL" id="MINH01000021">
    <property type="protein sequence ID" value="POG05065.1"/>
    <property type="molecule type" value="Genomic_DNA"/>
</dbReference>
<dbReference type="InterPro" id="IPR011990">
    <property type="entry name" value="TPR-like_helical_dom_sf"/>
</dbReference>
<name>A0A2S3WUT1_PSEPU</name>
<dbReference type="SUPFAM" id="SSF81901">
    <property type="entry name" value="HCP-like"/>
    <property type="match status" value="1"/>
</dbReference>
<dbReference type="RefSeq" id="WP_103448520.1">
    <property type="nucleotide sequence ID" value="NZ_MINH01000021.1"/>
</dbReference>
<comment type="caution">
    <text evidence="2">The sequence shown here is derived from an EMBL/GenBank/DDBJ whole genome shotgun (WGS) entry which is preliminary data.</text>
</comment>
<dbReference type="OrthoDB" id="8976726at2"/>
<reference evidence="2 3" key="1">
    <citation type="submission" date="2016-08" db="EMBL/GenBank/DDBJ databases">
        <authorList>
            <person name="Seilhamer J.J."/>
        </authorList>
    </citation>
    <scope>NUCLEOTIDE SEQUENCE [LARGE SCALE GENOMIC DNA]</scope>
    <source>
        <strain evidence="2 3">KH-21-114</strain>
    </source>
</reference>
<reference evidence="2 3" key="2">
    <citation type="submission" date="2018-03" db="EMBL/GenBank/DDBJ databases">
        <title>Draft genome of Pseudomonas putida strain KH-21-114.</title>
        <authorList>
            <person name="Yoshizawa S."/>
            <person name="Khan N.H."/>
            <person name="Nishimura M."/>
            <person name="Chiura H.X."/>
            <person name="Ogura Y."/>
            <person name="Hayashi T."/>
            <person name="Kogure K."/>
        </authorList>
    </citation>
    <scope>NUCLEOTIDE SEQUENCE [LARGE SCALE GENOMIC DNA]</scope>
    <source>
        <strain evidence="2 3">KH-21-114</strain>
    </source>
</reference>
<feature type="domain" description="DUF4034" evidence="1">
    <location>
        <begin position="8"/>
        <end position="273"/>
    </location>
</feature>
<sequence length="670" mass="74714">MQTLIRTRQQIRERVQANEYAELNRLFDALEAQWRQAPPGECPVYLEAVQGYMLDWDTQGGKALTHTLKAWIDACPKAYHPHVVMGFHCFNHACQIRGQADAHEVSEERWLAAEQACEKGTAHFLQALERSAQPVAAVIGMLHISAYLREPGWLVELFAGQAARYRPSAHADVEVQEAAAPLLVKYGLTPLLELPQTLPAGLSARLHEQGEPARDYWLRHALWWFPGCFEAIEAYAAYLTPRWGGSAEAIDALASGPLCHGWSEAQRNAIRWLALEETFWLPHAKQLPQVATWQRTFAQWAQRELRPKERATLLARRGALRRYSMGDYAGAMRDFADSVALFPDHGFVPAIGEPFHSLVCLVLFNEAEDDSQVLRTVIERLCDDRRQAAACALRAAGHQFGLWGFGQSAEQAGTWLRMAVKRQCGREGQGFDVLDVPRLLWAANLHEAAHFLYEACAELKLPDAAIALYDLHRGWLDNTPAQYLSAKAAEHWLLRAAESGHPLAKLDLARQRMGSPQGLEDRKAMLAVKRLLLDAMGDPNIHAKAQLQLGILLRQYGDSLERVEAVDYLLGLAEHPDAWTAARACAELGLAWMQGSGTRKQSRFAAIEWANRAVALQSSDPLIEEIQAEIRNSHSRVKTLFTVCGAALFRGDLHASELPPKATGHHRASA</sequence>
<evidence type="ECO:0000313" key="2">
    <source>
        <dbReference type="EMBL" id="POG05065.1"/>
    </source>
</evidence>
<dbReference type="AlphaFoldDB" id="A0A2S3WUT1"/>
<gene>
    <name evidence="2" type="ORF">BGP84_19420</name>
</gene>
<dbReference type="Pfam" id="PF13226">
    <property type="entry name" value="DUF4034"/>
    <property type="match status" value="1"/>
</dbReference>
<proteinExistence type="predicted"/>
<dbReference type="InterPro" id="IPR025115">
    <property type="entry name" value="DUF4034"/>
</dbReference>
<evidence type="ECO:0000313" key="3">
    <source>
        <dbReference type="Proteomes" id="UP000237230"/>
    </source>
</evidence>
<organism evidence="2 3">
    <name type="scientific">Pseudomonas putida</name>
    <name type="common">Arthrobacter siderocapsulatus</name>
    <dbReference type="NCBI Taxonomy" id="303"/>
    <lineage>
        <taxon>Bacteria</taxon>
        <taxon>Pseudomonadati</taxon>
        <taxon>Pseudomonadota</taxon>
        <taxon>Gammaproteobacteria</taxon>
        <taxon>Pseudomonadales</taxon>
        <taxon>Pseudomonadaceae</taxon>
        <taxon>Pseudomonas</taxon>
    </lineage>
</organism>
<dbReference type="Proteomes" id="UP000237230">
    <property type="component" value="Unassembled WGS sequence"/>
</dbReference>
<protein>
    <recommendedName>
        <fullName evidence="1">DUF4034 domain-containing protein</fullName>
    </recommendedName>
</protein>
<evidence type="ECO:0000259" key="1">
    <source>
        <dbReference type="Pfam" id="PF13226"/>
    </source>
</evidence>